<reference evidence="13" key="1">
    <citation type="journal article" date="2023" name="PhytoFront">
        <title>Draft Genome Resources of Seven Strains of Tilletia horrida, Causal Agent of Kernel Smut of Rice.</title>
        <authorList>
            <person name="Khanal S."/>
            <person name="Antony Babu S."/>
            <person name="Zhou X.G."/>
        </authorList>
    </citation>
    <scope>NUCLEOTIDE SEQUENCE</scope>
    <source>
        <strain evidence="13">TX6</strain>
    </source>
</reference>
<dbReference type="InterPro" id="IPR012099">
    <property type="entry name" value="Midasin"/>
</dbReference>
<dbReference type="InterPro" id="IPR041190">
    <property type="entry name" value="Midasin_AAA_lid_5"/>
</dbReference>
<evidence type="ECO:0000256" key="3">
    <source>
        <dbReference type="ARBA" id="ARBA00007188"/>
    </source>
</evidence>
<dbReference type="Proteomes" id="UP001176517">
    <property type="component" value="Unassembled WGS sequence"/>
</dbReference>
<feature type="compositionally biased region" description="Basic and acidic residues" evidence="11">
    <location>
        <begin position="4882"/>
        <end position="4891"/>
    </location>
</feature>
<feature type="compositionally biased region" description="Polar residues" evidence="11">
    <location>
        <begin position="3866"/>
        <end position="3881"/>
    </location>
</feature>
<dbReference type="PANTHER" id="PTHR48103">
    <property type="entry name" value="MIDASIN-RELATED"/>
    <property type="match status" value="1"/>
</dbReference>
<organism evidence="13 14">
    <name type="scientific">Tilletia horrida</name>
    <dbReference type="NCBI Taxonomy" id="155126"/>
    <lineage>
        <taxon>Eukaryota</taxon>
        <taxon>Fungi</taxon>
        <taxon>Dikarya</taxon>
        <taxon>Basidiomycota</taxon>
        <taxon>Ustilaginomycotina</taxon>
        <taxon>Exobasidiomycetes</taxon>
        <taxon>Tilletiales</taxon>
        <taxon>Tilletiaceae</taxon>
        <taxon>Tilletia</taxon>
    </lineage>
</organism>
<feature type="compositionally biased region" description="Basic and acidic residues" evidence="11">
    <location>
        <begin position="4488"/>
        <end position="4512"/>
    </location>
</feature>
<feature type="region of interest" description="Disordered" evidence="11">
    <location>
        <begin position="4431"/>
        <end position="4976"/>
    </location>
</feature>
<dbReference type="InterPro" id="IPR003593">
    <property type="entry name" value="AAA+_ATPase"/>
</dbReference>
<feature type="compositionally biased region" description="Basic and acidic residues" evidence="11">
    <location>
        <begin position="4543"/>
        <end position="4565"/>
    </location>
</feature>
<dbReference type="InterPro" id="IPR048617">
    <property type="entry name" value="MDN1_AAA_lid_4"/>
</dbReference>
<feature type="compositionally biased region" description="Low complexity" evidence="11">
    <location>
        <begin position="4791"/>
        <end position="4803"/>
    </location>
</feature>
<accession>A0AAN6GPU6</accession>
<comment type="similarity">
    <text evidence="3 10">Belongs to the midasin family.</text>
</comment>
<dbReference type="GO" id="GO:0005730">
    <property type="term" value="C:nucleolus"/>
    <property type="evidence" value="ECO:0007669"/>
    <property type="project" value="UniProtKB-SubCell"/>
</dbReference>
<protein>
    <recommendedName>
        <fullName evidence="4 10">Midasin</fullName>
    </recommendedName>
</protein>
<feature type="region of interest" description="Disordered" evidence="11">
    <location>
        <begin position="904"/>
        <end position="957"/>
    </location>
</feature>
<proteinExistence type="inferred from homology"/>
<feature type="compositionally biased region" description="Polar residues" evidence="11">
    <location>
        <begin position="4758"/>
        <end position="4785"/>
    </location>
</feature>
<name>A0AAN6GPU6_9BASI</name>
<dbReference type="Pfam" id="PF21108">
    <property type="entry name" value="MDN1_4th"/>
    <property type="match status" value="1"/>
</dbReference>
<dbReference type="InterPro" id="IPR002035">
    <property type="entry name" value="VWF_A"/>
</dbReference>
<dbReference type="PROSITE" id="PS50234">
    <property type="entry name" value="VWFA"/>
    <property type="match status" value="1"/>
</dbReference>
<feature type="compositionally biased region" description="Polar residues" evidence="11">
    <location>
        <begin position="4908"/>
        <end position="4926"/>
    </location>
</feature>
<dbReference type="GO" id="GO:0016887">
    <property type="term" value="F:ATP hydrolysis activity"/>
    <property type="evidence" value="ECO:0007669"/>
    <property type="project" value="InterPro"/>
</dbReference>
<keyword evidence="5" id="KW-0597">Phosphoprotein</keyword>
<feature type="compositionally biased region" description="Acidic residues" evidence="11">
    <location>
        <begin position="4466"/>
        <end position="4487"/>
    </location>
</feature>
<dbReference type="GO" id="GO:0030687">
    <property type="term" value="C:preribosome, large subunit precursor"/>
    <property type="evidence" value="ECO:0007669"/>
    <property type="project" value="TreeGrafter"/>
</dbReference>
<feature type="region of interest" description="Disordered" evidence="11">
    <location>
        <begin position="3486"/>
        <end position="3510"/>
    </location>
</feature>
<feature type="region of interest" description="Disordered" evidence="11">
    <location>
        <begin position="5263"/>
        <end position="5290"/>
    </location>
</feature>
<keyword evidence="8 10" id="KW-0143">Chaperone</keyword>
<comment type="function">
    <text evidence="10">Nuclear chaperone required for maturation and nuclear export of pre-60S ribosome subunits.</text>
</comment>
<sequence>MDAVTLTAGRDKRLPQPQGGSHGALDIDLQAIAQLVAQQLAADSASTHSQLIAALSSSSSSPAYILQVLSQSLLVPTLTTDLAVLLRPLLIDLTARWIPSSTADWSQREVQAIFHAFSRILYPFQDVYDCLHLFLSHPALQGKHLLDGIEDEQQIQALLISAWRLLYASPTLVYYLKFPLQPQNLIQLWERSTFQPTTRLLAIKVYSRLIGLPAQTRTEYEQKWVGEPSFSDHMAAERRTQRRLLDHSESAVEPQYMQVDQAQQDDELADVPRSGVEAWAVVKAEDGRVIEVLDVWILPILEHQRAYRIWALFSTVSIPFIPAPVDPSRRRVQRSDLSPLVSEVAGVLVLQHQDDYVQTSDSTDESITTYISDYIETSSSHSVLSELALLAGGGQRRPILLTGAPACGKTSLLTHLCSLFTLNSPGALSPDRMILTIQLGDHSGVDAKQLLGSFVSSPTNPGAFEWREGALTRAVRIGMWVVLEDIDRATTDVAQVIGQLVEDLTDTRDIGRRPMLDLGTRGKIRAGKNFQLFATRSVAPVVSSRPTSSKTPSADTYPTSTFLGARHWVEVCMPPPDEQDILQIVETRLPLLAATEVSAHLIATWKRVQAYGTLPDSANAATGAAAQASGSRRTITLRDLLKWCERIDVYLRNVGVQSGDAFSHTAHRERILVEACDVFLSSIPAPSLSNTDTAARKGKAVDRFSALVSIFADSLQLTNEQAWSALRDQVPDFALQTTSSGSKTIRLGRAKLLRSEETYMDPDLAPSLSGATVPISQNFAMTKTSLVMLEQIAVATSQAEPILLVGETGTGKTTLVQHLASLLHRPLIALNLSQQTESGDLLGGFKPLDPKLPASEVHNLWTDLFQRTFSAKRNAQFLEAERKAFGSQKWKRLIGLWRESAKMAASRKRRGGPASSDTAAEARDTNESRKRRKTEKGKTDVAGASNSASQAEDTERLQHQIQLDAELDESWKAFEVEVDAFEAQHAAKRKNFVFSFVEGPLVHAIRNGHWILLDEINLAASEVLHCLSGLLQSPTSSVTLTDRGDTVPIVRHPNFRIFACMNPATDVGKKDLAMGLRQRFTELYIPSPDSDIDALTSIVDKYIGQLAVRDRPVIMDAAETYAQIQRLSRAHELADGANQRPHYSVRTLARALRFAAETSKVFGLRRALYEGFIMAFSMLLESSSLTKLMEVIERNIMSKTKDSRQLKSRVPPMPSSGNGADFIQVGAFWLENGSNTPENVDNYVLTPSVQQKLVGLARAVMTRKYPVLIQGPTSAGKTSAIEYLAKRTGHAFVRINNHEHTDVQEYLGTYATDPNSGQLVFKEGLLVHALRHGHWIVLDELNLAPTDVLEALNRLLDDNRELIIPETGEVVRPHPHFMLFATQNPPGLYAGRKVLSRAFRNRFLEIHFDDVPQPELQTILADRCGIAPSYAAKMVAVFVELQKRRQTGRVFETKQAFVTLRDLFRWGQREAVGYQALAENGYMLIAERARRADDKAIVKEVLEGVMNVRIDVDALYDIASRSAKAKLGADLVKRLLASASSSQVVWTKAMTRLLYLISAAFRHNEPVLLVGETGTGKTSVCEAVSVACGKRLLTVNCHQNTDSADLLGGQRPLRNRTARRTAAQARARSLLLKLVTEDSDRIAQLQSATMEDLLAELNAQLVAWSMEKAAVVPQSDLLEARNSVTESMALFEWNDGPLVQAMRGGDHVLLDEISLADDSVLERLNSVLESGRSLVLTDGFASDRKGHQDGVGNALLVASEGFQIAATMNPGGDYGKKELSPALRNRFTEIWVPHVDEREDLLRILGNRWAEDALRKWSEPILDFAKWINAELGGQPTMGIRDMLAWVTFVNNTARSDGPVLTPEEAFVHGALLTVVDGLGTVPATAHMSRSSVQALRQRCLAKLADFVPVSIVQNCSSVANLVREGDEAVSFGAFPLIKRKNGTADSQLFSLTASSPSLNAMRVVRGLCVPQKAILLEGSPGAGKTSLITALARVSRTPLTRINLSDQTELADLFGSDLPVEGGGPGEFAWRDAAFLRAMVRGEWVLLDEMNLASQSVLEGLNSCLDHRGSVYVPELGRSFDKHPEFRIFAAQNPIGQGGGRKGLPQSFLNRFTKVYVQELTDADMLQICREAFAYIDPDLIADMITFNGSLQEATMIKSAFGRNGSPWEFNLRDVLRWVSLLPGTDASEQRTVAIDRMRSMYWDRFRGQADREAAWRLFEQVFGQQSSHPQNPTAFGQVSMLQIGRTIFPRMRRLCAETDGSAPAILQSQLPALDTLAESVKYGRLSIVIGESGCGKSASVHALAAAAGIPLEQVRMSPGMDTSDLIGSFEQEDTEADFNLAVRTFLDRVADKIAKDDTSSTPLAQLLMLRDVLQFLSGLTSQSSKLHSDILRRFDTSHLGAEDSWEVSALSEMASQNEQGRQGQRRFRWADGPFLRALREGHWLLLDDANLCPASVLDRFNSLFEDRGSLVLSERGMVDGEVPVVHPHPKFRAFMTMDPRYGELSRAMRNRGIEVYIASRESSQPWPLADVARLHILRRAPFAGSSAPEGTGSPVTSDLHRRGLAPQLHNNTTLPSGVQLAYSKFMIEDPDLFAASAPFPAVTSDLSPWNLDQSEAASVQVLTNVEHSPALASRLLTSSASEDAELVLMSIKDSTIRALQLLSQSKPDPLGSHRLLELYNYTLLMQTRLLQIQHEDLNAQDPTKLSVLARSALLATNPEHEATPEHIIFPLLGSLSQLLLGLIVSGASSEVLACLEDIYNLIAFIGRSCGGPHLDYSALQIVQERLAKTTLQLHDIGVGDLFAPELAQCRQLLGSLAAKVSLKRGLAMPSIWRMSLTTQVKVSMRPIVEQLIGTLQSGVQQSPEDYLSSSAVRTAVDIAATALCVTVDKTSDASELPHLVTLADQASQALRASNPWIEDEEEAAPIHKFARQSESFKFANGALLVDGAVARFQPSIPAVSQQSIHQLVDLYCTSAACIPESMIRLRAQAWNSTESSDTADRTAATISSSLRRLDFAASLEAQDTMVGLGQMFKPMALQSALASRNTALISLKDLTTLKALNQRSAALLHLTVAQPQTVTDRLSFVLAEYVGLLSQCVRDLVADDESVEVQALARGIGSEIPDVKALSDQLARIEVSRVVKTDASRSADVTQDWLTTLHQVCIVLRNPAKIKLIDLGSAFIKVAQVALRFFWPNLPIDPLAPTKVQRDLLDVSRQRLTTRLSTLRSYQNESTGRESSLLEKSLAGQLDKIIELQDSAEFPKLNRPSNLAELAQLNREVLAFLEQVLNDTTVSQLIMDLRREFTSSGQARAATLRSSISNFRGRLPKIGPSLEDVWAPLLPIFDILLVGLSALVEGAQQQAASKSGTLARTVVQAASAFPTALCASATQELLLHNHTGLVKMGPDFHLIGLHSVLRQPQSLQHQVEQLQLVDAIYSYLFGLWSSERARQQQEAAEAASIYKSRKEDVIVASEEELEEQDFQSLFPDYGDGLAETPPAANSPHTGDGSKTALSTDQRLELLQLHYGLTEQGDCLDMDARKEGLVQDLLEKHWQTLPQALDHSSALFQMHLHARWLRQMSTSEAKEFYREANPAEAQKLVPIVSDLRQHLAKLLKDWPDQLVLQHIQDRCDAILALRSDLPVARTLSALELLLAHTDDWEAYASSKTTLRVHRDAITAQIIAWRRLELASWPTLLDYAEKQVADTVSEWWFSFYEVSVLGSLDAIKKGDEAFETHIRDIVKLVDDFMRTSTIGQYASRLKLLSSFARYFETRSALEPKEMALKLARLLGNMHSYFEQASANVEDTKVRQRKTLEQDIAAFAKLASWKDVNIHALKQSAQKSHRRLHKTIRKFREMLRQPVDPILAQRATPTTDSIDGKSTSHLSLVDNPPRPRLLVQSDHDWSDGKAHLLHLDRTLQVLDQMCHNQLRDVSAPDQARDLQELGAEIIRRAQQLSKATPAHLTEENAKMVKQLTVRKQRAWTDLLKEQRRLGLSSYQNADKIAALTDPVQIFGLPTLRTFVALPDSTIRDLERAERYHWRLLTSIPRSHDALQNRSEDVPVGELLKGIHFVEHGIVLALKERSRLLDAVQGLQKVDAIYKALDRVNASSTSRAVILSDQEQRRWSRVSEFISEAVQVIKELQVESADHRKLSTFRDQGTEGFDASIAAQLASLEDTHTKLGTLATHLRASDPSVLEHGDEAVLQRAEEVARATCSKLDHYANRAPAVSFLCEKASLWLMSAIDTTFTSNGSRVTNGFVSDATDLKVLSNRIIDSVLLIAQDLRSIASQEDNEDKNTILQQCQDLRSIHQHLRVDELVQQVSSLISAGGTSRVADDLLTLSLRRVTPFLGLYCGLLREHVSASSTWYAELLKYLYILNQHVQNVITQGFCKPREAQESSEGNQDNDSAEAGTGLADGSGAQDITDQLQDDEDIEEMQQDEADQGGEDGDIEKQKGAKETGLDLDTKAEEKDADGEDQDADEDQEDEQEPDDAIDKVDPLDPGAVDEKMWDGSKDEEKETDGEMQDENQAGPDDDLSAPKEQAGQEPKPAEDAAQDKQEQDAEPETKNDGDGGDEPESDEGDDGPDEQEADEDAGLKQAPQMDDVQEGEVLDDIADFPGEGDDEMDLDMEDENELEKLSDLQADDVDDKADDMSFDEEDPTVDTLEADDEPGDQEEAEDGQDPDTTDMDPVEPDDAEVDSDAEPSGRDGEQDGQDQLQMTGEQDQDKMQSNAEDLMNQDGTEDPQPQTSVQDSAAEMEPSAQMDRSSAAMTGKQTQGVSSSDNRNAQQVTAEDPSSEQPEGPQEQNQQDSTGTDRNGAPVPNQTDTGGEAPEVTDERNRANPIRSLGDALQEFRRRLDDIQGASEDAEDVQSEKKNEEGTGALEAGEVEHVAHDQTADGQALGAAEDNEVQKLDSSAIQDDSKPNNESTVMTAEAVEQPQEPLPELPSEERQSSRQHKGALMSSEVQADNRELDPMEDRRSGARVDENIPEDNFPADASEMELDGPVTEPERIEADASLQNELALLQQAGEEARVVKAAELWASYTSLTADLSLSLCEQLRLILAPTLASRLNGDFRTGKRLNMRKIIPFIASDFAKDKIWLRRTKPSAREYQVLLAIDDSKSMAETRSAHLAYQTLALVTGALAKLEVGDVSVCRFGAEVEMLHDFGHGSIGAKDGAKIIERLSFRQRSTNVLRLVEDSLRILGEAREKSSSMSSTAAELWQLQIIISDGVCQDHAKLRAMLRRAAEERVMLVFVIVDALHQNEANQDANAAPGTATSNNLAGSRSSAENTPRNSILTMQQVSYSMGPGGQLDMRLERYLDTFPFDYYVVVRDVQALPDVLAETLRQWAEKIREGS</sequence>
<dbReference type="InterPro" id="IPR011704">
    <property type="entry name" value="ATPase_dyneun-rel_AAA"/>
</dbReference>
<dbReference type="PIRSF" id="PIRSF010340">
    <property type="entry name" value="Midasin"/>
    <property type="match status" value="1"/>
</dbReference>
<feature type="region of interest" description="Disordered" evidence="11">
    <location>
        <begin position="4389"/>
        <end position="4418"/>
    </location>
</feature>
<feature type="compositionally biased region" description="Polar residues" evidence="11">
    <location>
        <begin position="4709"/>
        <end position="4727"/>
    </location>
</feature>
<evidence type="ECO:0000256" key="10">
    <source>
        <dbReference type="PIRNR" id="PIRNR010340"/>
    </source>
</evidence>
<evidence type="ECO:0000256" key="2">
    <source>
        <dbReference type="ARBA" id="ARBA00004642"/>
    </source>
</evidence>
<evidence type="ECO:0000256" key="11">
    <source>
        <dbReference type="SAM" id="MobiDB-lite"/>
    </source>
</evidence>
<dbReference type="InterPro" id="IPR036465">
    <property type="entry name" value="vWFA_dom_sf"/>
</dbReference>
<keyword evidence="9 10" id="KW-0539">Nucleus</keyword>
<dbReference type="GO" id="GO:0005524">
    <property type="term" value="F:ATP binding"/>
    <property type="evidence" value="ECO:0007669"/>
    <property type="project" value="UniProtKB-KW"/>
</dbReference>
<evidence type="ECO:0000256" key="7">
    <source>
        <dbReference type="ARBA" id="ARBA00022840"/>
    </source>
</evidence>
<dbReference type="EMBL" id="JAPDMZ010000080">
    <property type="protein sequence ID" value="KAK0551232.1"/>
    <property type="molecule type" value="Genomic_DNA"/>
</dbReference>
<evidence type="ECO:0000256" key="9">
    <source>
        <dbReference type="ARBA" id="ARBA00023242"/>
    </source>
</evidence>
<feature type="region of interest" description="Disordered" evidence="11">
    <location>
        <begin position="1"/>
        <end position="21"/>
    </location>
</feature>
<feature type="compositionally biased region" description="Basic and acidic residues" evidence="11">
    <location>
        <begin position="4446"/>
        <end position="4465"/>
    </location>
</feature>
<comment type="caution">
    <text evidence="13">The sequence shown here is derived from an EMBL/GenBank/DDBJ whole genome shotgun (WGS) entry which is preliminary data.</text>
</comment>
<dbReference type="InterPro" id="IPR040848">
    <property type="entry name" value="AAA_lid_7"/>
</dbReference>
<feature type="domain" description="VWFA" evidence="12">
    <location>
        <begin position="5108"/>
        <end position="5319"/>
    </location>
</feature>
<dbReference type="CDD" id="cd00009">
    <property type="entry name" value="AAA"/>
    <property type="match status" value="1"/>
</dbReference>
<gene>
    <name evidence="13" type="primary">MDN1</name>
    <name evidence="13" type="ORF">OC846_003371</name>
</gene>
<feature type="compositionally biased region" description="Acidic residues" evidence="11">
    <location>
        <begin position="4431"/>
        <end position="4445"/>
    </location>
</feature>
<feature type="compositionally biased region" description="Basic and acidic residues" evidence="11">
    <location>
        <begin position="4963"/>
        <end position="4976"/>
    </location>
</feature>
<dbReference type="InterPro" id="IPR025662">
    <property type="entry name" value="Sigma_54_int_dom_ATP-bd_1"/>
</dbReference>
<dbReference type="FunFam" id="3.40.50.300:FF:000712">
    <property type="entry name" value="Midasin"/>
    <property type="match status" value="1"/>
</dbReference>
<evidence type="ECO:0000256" key="5">
    <source>
        <dbReference type="ARBA" id="ARBA00022553"/>
    </source>
</evidence>
<feature type="region of interest" description="Disordered" evidence="11">
    <location>
        <begin position="3866"/>
        <end position="3889"/>
    </location>
</feature>
<dbReference type="GO" id="GO:0000027">
    <property type="term" value="P:ribosomal large subunit assembly"/>
    <property type="evidence" value="ECO:0007669"/>
    <property type="project" value="InterPro"/>
</dbReference>
<evidence type="ECO:0000256" key="1">
    <source>
        <dbReference type="ARBA" id="ARBA00004604"/>
    </source>
</evidence>
<dbReference type="Pfam" id="PF17867">
    <property type="entry name" value="AAA_lid_7"/>
    <property type="match status" value="3"/>
</dbReference>
<dbReference type="InterPro" id="IPR027417">
    <property type="entry name" value="P-loop_NTPase"/>
</dbReference>
<dbReference type="PROSITE" id="PS00675">
    <property type="entry name" value="SIGMA54_INTERACT_1"/>
    <property type="match status" value="2"/>
</dbReference>
<evidence type="ECO:0000256" key="4">
    <source>
        <dbReference type="ARBA" id="ARBA00017143"/>
    </source>
</evidence>
<feature type="compositionally biased region" description="Acidic residues" evidence="11">
    <location>
        <begin position="4566"/>
        <end position="4588"/>
    </location>
</feature>
<keyword evidence="14" id="KW-1185">Reference proteome</keyword>
<dbReference type="Pfam" id="PF07728">
    <property type="entry name" value="AAA_5"/>
    <property type="match status" value="8"/>
</dbReference>
<evidence type="ECO:0000256" key="8">
    <source>
        <dbReference type="ARBA" id="ARBA00023186"/>
    </source>
</evidence>
<feature type="compositionally biased region" description="Acidic residues" evidence="11">
    <location>
        <begin position="4599"/>
        <end position="4629"/>
    </location>
</feature>
<dbReference type="Gene3D" id="3.40.50.300">
    <property type="entry name" value="P-loop containing nucleotide triphosphate hydrolases"/>
    <property type="match status" value="7"/>
</dbReference>
<evidence type="ECO:0000313" key="14">
    <source>
        <dbReference type="Proteomes" id="UP001176517"/>
    </source>
</evidence>
<feature type="compositionally biased region" description="Acidic residues" evidence="11">
    <location>
        <begin position="4513"/>
        <end position="4531"/>
    </location>
</feature>
<keyword evidence="7 10" id="KW-0067">ATP-binding</keyword>
<feature type="compositionally biased region" description="Acidic residues" evidence="11">
    <location>
        <begin position="4637"/>
        <end position="4697"/>
    </location>
</feature>
<dbReference type="SUPFAM" id="SSF52540">
    <property type="entry name" value="P-loop containing nucleoside triphosphate hydrolases"/>
    <property type="match status" value="6"/>
</dbReference>
<dbReference type="SMART" id="SM00382">
    <property type="entry name" value="AAA"/>
    <property type="match status" value="6"/>
</dbReference>
<dbReference type="Pfam" id="PF17865">
    <property type="entry name" value="AAA_lid_5"/>
    <property type="match status" value="1"/>
</dbReference>
<dbReference type="FunFam" id="3.40.50.300:FF:001368">
    <property type="entry name" value="Midasin"/>
    <property type="match status" value="1"/>
</dbReference>
<comment type="subcellular location">
    <subcellularLocation>
        <location evidence="1">Nucleus</location>
        <location evidence="1">Nucleolus</location>
    </subcellularLocation>
    <subcellularLocation>
        <location evidence="2">Nucleus</location>
        <location evidence="2">Nucleoplasm</location>
    </subcellularLocation>
</comment>
<dbReference type="PANTHER" id="PTHR48103:SF2">
    <property type="entry name" value="MIDASIN"/>
    <property type="match status" value="1"/>
</dbReference>
<dbReference type="GO" id="GO:0000055">
    <property type="term" value="P:ribosomal large subunit export from nucleus"/>
    <property type="evidence" value="ECO:0007669"/>
    <property type="project" value="TreeGrafter"/>
</dbReference>
<dbReference type="SUPFAM" id="SSF53300">
    <property type="entry name" value="vWA-like"/>
    <property type="match status" value="1"/>
</dbReference>
<evidence type="ECO:0000256" key="6">
    <source>
        <dbReference type="ARBA" id="ARBA00022741"/>
    </source>
</evidence>
<evidence type="ECO:0000313" key="13">
    <source>
        <dbReference type="EMBL" id="KAK0551232.1"/>
    </source>
</evidence>
<keyword evidence="6 10" id="KW-0547">Nucleotide-binding</keyword>
<dbReference type="GO" id="GO:0005654">
    <property type="term" value="C:nucleoplasm"/>
    <property type="evidence" value="ECO:0007669"/>
    <property type="project" value="UniProtKB-SubCell"/>
</dbReference>
<dbReference type="FunFam" id="3.40.50.300:FF:000142">
    <property type="entry name" value="Midasin"/>
    <property type="match status" value="1"/>
</dbReference>
<evidence type="ECO:0000259" key="12">
    <source>
        <dbReference type="PROSITE" id="PS50234"/>
    </source>
</evidence>